<dbReference type="EMBL" id="JAFNEN010000005">
    <property type="protein sequence ID" value="KAG8201470.1"/>
    <property type="molecule type" value="Genomic_DNA"/>
</dbReference>
<feature type="domain" description="Thyroglobulin type-1" evidence="3">
    <location>
        <begin position="124"/>
        <end position="165"/>
    </location>
</feature>
<dbReference type="AlphaFoldDB" id="A0AAV6W097"/>
<dbReference type="Gene3D" id="2.10.80.20">
    <property type="match status" value="1"/>
</dbReference>
<reference evidence="4 5" key="1">
    <citation type="journal article" date="2022" name="Nat. Ecol. Evol.">
        <title>A masculinizing supergene underlies an exaggerated male reproductive morph in a spider.</title>
        <authorList>
            <person name="Hendrickx F."/>
            <person name="De Corte Z."/>
            <person name="Sonet G."/>
            <person name="Van Belleghem S.M."/>
            <person name="Kostlbacher S."/>
            <person name="Vangestel C."/>
        </authorList>
    </citation>
    <scope>NUCLEOTIDE SEQUENCE [LARGE SCALE GENOMIC DNA]</scope>
    <source>
        <strain evidence="4">W744_W776</strain>
    </source>
</reference>
<evidence type="ECO:0000259" key="3">
    <source>
        <dbReference type="Pfam" id="PF00086"/>
    </source>
</evidence>
<dbReference type="Proteomes" id="UP000827092">
    <property type="component" value="Unassembled WGS sequence"/>
</dbReference>
<dbReference type="InterPro" id="IPR036857">
    <property type="entry name" value="Thyroglobulin_1_sf"/>
</dbReference>
<dbReference type="Gene3D" id="4.10.800.10">
    <property type="entry name" value="Thyroglobulin type-1"/>
    <property type="match status" value="1"/>
</dbReference>
<gene>
    <name evidence="4" type="ORF">JTE90_024339</name>
</gene>
<dbReference type="InterPro" id="IPR053741">
    <property type="entry name" value="Ser_Fungal_Prot_Inhib_sf"/>
</dbReference>
<dbReference type="SUPFAM" id="SSF57610">
    <property type="entry name" value="Thyroglobulin type-1 domain"/>
    <property type="match status" value="1"/>
</dbReference>
<comment type="caution">
    <text evidence="4">The sequence shown here is derived from an EMBL/GenBank/DDBJ whole genome shotgun (WGS) entry which is preliminary data.</text>
</comment>
<dbReference type="Pfam" id="PF00086">
    <property type="entry name" value="Thyroglobulin_1"/>
    <property type="match status" value="1"/>
</dbReference>
<evidence type="ECO:0000313" key="4">
    <source>
        <dbReference type="EMBL" id="KAG8201470.1"/>
    </source>
</evidence>
<feature type="signal peptide" evidence="2">
    <location>
        <begin position="1"/>
        <end position="19"/>
    </location>
</feature>
<organism evidence="4 5">
    <name type="scientific">Oedothorax gibbosus</name>
    <dbReference type="NCBI Taxonomy" id="931172"/>
    <lineage>
        <taxon>Eukaryota</taxon>
        <taxon>Metazoa</taxon>
        <taxon>Ecdysozoa</taxon>
        <taxon>Arthropoda</taxon>
        <taxon>Chelicerata</taxon>
        <taxon>Arachnida</taxon>
        <taxon>Araneae</taxon>
        <taxon>Araneomorphae</taxon>
        <taxon>Entelegynae</taxon>
        <taxon>Araneoidea</taxon>
        <taxon>Linyphiidae</taxon>
        <taxon>Erigoninae</taxon>
        <taxon>Oedothorax</taxon>
    </lineage>
</organism>
<dbReference type="Pfam" id="PF12190">
    <property type="entry name" value="amfpi-1"/>
    <property type="match status" value="1"/>
</dbReference>
<accession>A0AAV6W097</accession>
<evidence type="ECO:0000313" key="5">
    <source>
        <dbReference type="Proteomes" id="UP000827092"/>
    </source>
</evidence>
<feature type="chain" id="PRO_5043888160" description="Thyroglobulin type-1 domain-containing protein" evidence="2">
    <location>
        <begin position="20"/>
        <end position="298"/>
    </location>
</feature>
<proteinExistence type="predicted"/>
<evidence type="ECO:0000256" key="2">
    <source>
        <dbReference type="SAM" id="SignalP"/>
    </source>
</evidence>
<evidence type="ECO:0000256" key="1">
    <source>
        <dbReference type="ARBA" id="ARBA00023157"/>
    </source>
</evidence>
<protein>
    <recommendedName>
        <fullName evidence="3">Thyroglobulin type-1 domain-containing protein</fullName>
    </recommendedName>
</protein>
<keyword evidence="5" id="KW-1185">Reference proteome</keyword>
<keyword evidence="1" id="KW-1015">Disulfide bond</keyword>
<keyword evidence="2" id="KW-0732">Signal</keyword>
<dbReference type="InterPro" id="IPR021066">
    <property type="entry name" value="FPI1"/>
</dbReference>
<sequence>MFMWLCVFTVLSKSLQVGSISYDPEIFRCQTGFCENVNCEHPKNCKEGELERKASFCQCCDVCIKLLGEGEKCLVPLSGSLKEISTEKCQAGLICNNGVCQKVNTLTGCLKLKHIRESLIPDPNSTYADQIWIPDCMTNGAFRAKQQKKRKSICVDALGETIFGQLPPGLSENMTCECSRYMLHLEKEHPNTFMTKPQQHCSPSGTCRPSGIGDLLTIGDLHNFVQLHLERAPILMTKPQEHCSHRDLQPQCIGDYLTIGDLPSNVLVHAPLEKEHPNTFMTKLKALLHPDFADFSAS</sequence>
<name>A0AAV6W097_9ARAC</name>
<dbReference type="GO" id="GO:0030414">
    <property type="term" value="F:peptidase inhibitor activity"/>
    <property type="evidence" value="ECO:0007669"/>
    <property type="project" value="InterPro"/>
</dbReference>
<dbReference type="InterPro" id="IPR000716">
    <property type="entry name" value="Thyroglobulin_1"/>
</dbReference>